<keyword evidence="6" id="KW-0378">Hydrolase</keyword>
<dbReference type="Proteomes" id="UP000221168">
    <property type="component" value="Unassembled WGS sequence"/>
</dbReference>
<gene>
    <name evidence="6" type="ORF">CSC94_18395</name>
</gene>
<dbReference type="Gene3D" id="1.10.340.30">
    <property type="entry name" value="Hypothetical protein, domain 2"/>
    <property type="match status" value="1"/>
</dbReference>
<reference evidence="6 7" key="1">
    <citation type="submission" date="2017-10" db="EMBL/GenBank/DDBJ databases">
        <title>Sedimentibacterium mangrovi gen. nov., sp. nov., a novel member of family Phyllobacteriacea isolated from mangrove sediment.</title>
        <authorList>
            <person name="Liao H."/>
            <person name="Tian Y."/>
        </authorList>
    </citation>
    <scope>NUCLEOTIDE SEQUENCE [LARGE SCALE GENOMIC DNA]</scope>
    <source>
        <strain evidence="6 7">X9-2-2</strain>
    </source>
</reference>
<dbReference type="SMART" id="SM00478">
    <property type="entry name" value="ENDO3c"/>
    <property type="match status" value="1"/>
</dbReference>
<evidence type="ECO:0000259" key="5">
    <source>
        <dbReference type="SMART" id="SM00478"/>
    </source>
</evidence>
<keyword evidence="4" id="KW-0234">DNA repair</keyword>
<dbReference type="CDD" id="cd00056">
    <property type="entry name" value="ENDO3c"/>
    <property type="match status" value="1"/>
</dbReference>
<proteinExistence type="predicted"/>
<dbReference type="EC" id="3.2.2.21" evidence="2"/>
<dbReference type="GO" id="GO:0006307">
    <property type="term" value="P:DNA alkylation repair"/>
    <property type="evidence" value="ECO:0007669"/>
    <property type="project" value="TreeGrafter"/>
</dbReference>
<name>A0A2G1QJ70_9HYPH</name>
<sequence length="214" mass="22376">MRAIETLDDIEAGLAALADQDRRLAPVIARAGPVPLRRSAPGFPSLAGIIVAQQVSKASADAIFGRLTRLLDPLTPRAVLDADEDVFRAAGLSRPKQATLIAIAEAEAAGLGLAGLCGLPAAEAMDRLTAIRGVGPWTAEVYLLFAGGHPDIFPARDVALQASVHEALGLDARPGEKALQAIAESWAPWRGVAARLFWAHYAAIRGRDGAPPSD</sequence>
<evidence type="ECO:0000313" key="7">
    <source>
        <dbReference type="Proteomes" id="UP000221168"/>
    </source>
</evidence>
<dbReference type="AlphaFoldDB" id="A0A2G1QJ70"/>
<dbReference type="PANTHER" id="PTHR43003:SF13">
    <property type="entry name" value="DNA-3-METHYLADENINE GLYCOSYLASE 2"/>
    <property type="match status" value="1"/>
</dbReference>
<comment type="caution">
    <text evidence="6">The sequence shown here is derived from an EMBL/GenBank/DDBJ whole genome shotgun (WGS) entry which is preliminary data.</text>
</comment>
<evidence type="ECO:0000256" key="4">
    <source>
        <dbReference type="ARBA" id="ARBA00023204"/>
    </source>
</evidence>
<dbReference type="GO" id="GO:0005737">
    <property type="term" value="C:cytoplasm"/>
    <property type="evidence" value="ECO:0007669"/>
    <property type="project" value="TreeGrafter"/>
</dbReference>
<dbReference type="InterPro" id="IPR003265">
    <property type="entry name" value="HhH-GPD_domain"/>
</dbReference>
<dbReference type="Pfam" id="PF00730">
    <property type="entry name" value="HhH-GPD"/>
    <property type="match status" value="1"/>
</dbReference>
<accession>A0A2G1QJ70</accession>
<dbReference type="Gene3D" id="1.10.1670.40">
    <property type="match status" value="1"/>
</dbReference>
<evidence type="ECO:0000256" key="2">
    <source>
        <dbReference type="ARBA" id="ARBA00012000"/>
    </source>
</evidence>
<dbReference type="InterPro" id="IPR011257">
    <property type="entry name" value="DNA_glycosylase"/>
</dbReference>
<keyword evidence="3" id="KW-0227">DNA damage</keyword>
<keyword evidence="6" id="KW-0326">Glycosidase</keyword>
<dbReference type="GO" id="GO:0006285">
    <property type="term" value="P:base-excision repair, AP site formation"/>
    <property type="evidence" value="ECO:0007669"/>
    <property type="project" value="TreeGrafter"/>
</dbReference>
<protein>
    <recommendedName>
        <fullName evidence="2">DNA-3-methyladenine glycosylase II</fullName>
        <ecNumber evidence="2">3.2.2.21</ecNumber>
    </recommendedName>
</protein>
<dbReference type="GO" id="GO:0032131">
    <property type="term" value="F:alkylated DNA binding"/>
    <property type="evidence" value="ECO:0007669"/>
    <property type="project" value="TreeGrafter"/>
</dbReference>
<dbReference type="InterPro" id="IPR051912">
    <property type="entry name" value="Alkylbase_DNA_Glycosylase/TA"/>
</dbReference>
<evidence type="ECO:0000313" key="6">
    <source>
        <dbReference type="EMBL" id="PHP65565.1"/>
    </source>
</evidence>
<dbReference type="SUPFAM" id="SSF48150">
    <property type="entry name" value="DNA-glycosylase"/>
    <property type="match status" value="1"/>
</dbReference>
<organism evidence="6 7">
    <name type="scientific">Zhengella mangrovi</name>
    <dbReference type="NCBI Taxonomy" id="1982044"/>
    <lineage>
        <taxon>Bacteria</taxon>
        <taxon>Pseudomonadati</taxon>
        <taxon>Pseudomonadota</taxon>
        <taxon>Alphaproteobacteria</taxon>
        <taxon>Hyphomicrobiales</taxon>
        <taxon>Notoacmeibacteraceae</taxon>
        <taxon>Zhengella</taxon>
    </lineage>
</organism>
<feature type="domain" description="HhH-GPD" evidence="5">
    <location>
        <begin position="51"/>
        <end position="201"/>
    </location>
</feature>
<dbReference type="RefSeq" id="WP_099307837.1">
    <property type="nucleotide sequence ID" value="NZ_PDVP01000014.1"/>
</dbReference>
<dbReference type="EMBL" id="PDVP01000014">
    <property type="protein sequence ID" value="PHP65565.1"/>
    <property type="molecule type" value="Genomic_DNA"/>
</dbReference>
<evidence type="ECO:0000256" key="1">
    <source>
        <dbReference type="ARBA" id="ARBA00000086"/>
    </source>
</evidence>
<comment type="catalytic activity">
    <reaction evidence="1">
        <text>Hydrolysis of alkylated DNA, releasing 3-methyladenine, 3-methylguanine, 7-methylguanine and 7-methyladenine.</text>
        <dbReference type="EC" id="3.2.2.21"/>
    </reaction>
</comment>
<dbReference type="OrthoDB" id="9785929at2"/>
<dbReference type="GO" id="GO:0008725">
    <property type="term" value="F:DNA-3-methyladenine glycosylase activity"/>
    <property type="evidence" value="ECO:0007669"/>
    <property type="project" value="TreeGrafter"/>
</dbReference>
<evidence type="ECO:0000256" key="3">
    <source>
        <dbReference type="ARBA" id="ARBA00022763"/>
    </source>
</evidence>
<dbReference type="PANTHER" id="PTHR43003">
    <property type="entry name" value="DNA-3-METHYLADENINE GLYCOSYLASE"/>
    <property type="match status" value="1"/>
</dbReference>
<keyword evidence="7" id="KW-1185">Reference proteome</keyword>
<dbReference type="GO" id="GO:0043916">
    <property type="term" value="F:DNA-7-methylguanine glycosylase activity"/>
    <property type="evidence" value="ECO:0007669"/>
    <property type="project" value="TreeGrafter"/>
</dbReference>
<dbReference type="GO" id="GO:0032993">
    <property type="term" value="C:protein-DNA complex"/>
    <property type="evidence" value="ECO:0007669"/>
    <property type="project" value="TreeGrafter"/>
</dbReference>